<evidence type="ECO:0000256" key="3">
    <source>
        <dbReference type="ARBA" id="ARBA00037324"/>
    </source>
</evidence>
<organism evidence="6 7">
    <name type="scientific">Nephila pilipes</name>
    <name type="common">Giant wood spider</name>
    <name type="synonym">Nephila maculata</name>
    <dbReference type="NCBI Taxonomy" id="299642"/>
    <lineage>
        <taxon>Eukaryota</taxon>
        <taxon>Metazoa</taxon>
        <taxon>Ecdysozoa</taxon>
        <taxon>Arthropoda</taxon>
        <taxon>Chelicerata</taxon>
        <taxon>Arachnida</taxon>
        <taxon>Araneae</taxon>
        <taxon>Araneomorphae</taxon>
        <taxon>Entelegynae</taxon>
        <taxon>Araneoidea</taxon>
        <taxon>Nephilidae</taxon>
        <taxon>Nephila</taxon>
    </lineage>
</organism>
<dbReference type="GO" id="GO:0005634">
    <property type="term" value="C:nucleus"/>
    <property type="evidence" value="ECO:0007669"/>
    <property type="project" value="UniProtKB-ARBA"/>
</dbReference>
<sequence length="424" mass="48967">MQVVDSFSNCNPQLSHIGYKSFLFVLFGENVTDFQEHVNKVFSFDMPVRRSTRQKSYKKSIPGNILDSSKMGIKTHDSSKYNSLSIRRNITARRRSHRLNSTDDLRMLNKRSRTIKKSKKNRKSKVFHNCKMKQVDSLESDPSPCELAEPDGALFSPIYCLLEGETTNGQSVIDKKILCKSNLNNTAALPYEPDFPSPEDVVVETVEDWENTFDPYLFIKHLPPLSPEIRARGPALPLKTRSSPEFTLVLDLDETLVHCSLEELDDASFTFPVVFQESQYRVFVRTRPFIVEFLERLSKTFEIIIFTASKKVYAQHLLNLLDPERKLIKYRLYREHCVCIAGNYIKDLTVLGRDLSKTIIIDNSPQAFGYQLENGIPIESWFADKADDELKKLIPFLENLAFMNEDVRPHIRRKYHLSSFLPPD</sequence>
<comment type="caution">
    <text evidence="6">The sequence shown here is derived from an EMBL/GenBank/DDBJ whole genome shotgun (WGS) entry which is preliminary data.</text>
</comment>
<dbReference type="InterPro" id="IPR011948">
    <property type="entry name" value="Dullard_phosphatase"/>
</dbReference>
<dbReference type="SUPFAM" id="SSF56784">
    <property type="entry name" value="HAD-like"/>
    <property type="match status" value="1"/>
</dbReference>
<dbReference type="SMART" id="SM00577">
    <property type="entry name" value="CPDc"/>
    <property type="match status" value="1"/>
</dbReference>
<proteinExistence type="inferred from homology"/>
<gene>
    <name evidence="6" type="primary">CTDSPL2</name>
    <name evidence="6" type="ORF">NPIL_265391</name>
</gene>
<dbReference type="FunFam" id="3.40.50.1000:FF:000015">
    <property type="entry name" value="CTD small phosphatase-like protein 2"/>
    <property type="match status" value="1"/>
</dbReference>
<reference evidence="6" key="1">
    <citation type="submission" date="2020-08" db="EMBL/GenBank/DDBJ databases">
        <title>Multicomponent nature underlies the extraordinary mechanical properties of spider dragline silk.</title>
        <authorList>
            <person name="Kono N."/>
            <person name="Nakamura H."/>
            <person name="Mori M."/>
            <person name="Yoshida Y."/>
            <person name="Ohtoshi R."/>
            <person name="Malay A.D."/>
            <person name="Moran D.A.P."/>
            <person name="Tomita M."/>
            <person name="Numata K."/>
            <person name="Arakawa K."/>
        </authorList>
    </citation>
    <scope>NUCLEOTIDE SEQUENCE</scope>
</reference>
<protein>
    <submittedName>
        <fullName evidence="6">CTD small phosphatase-like protein 2</fullName>
    </submittedName>
</protein>
<evidence type="ECO:0000259" key="5">
    <source>
        <dbReference type="PROSITE" id="PS50969"/>
    </source>
</evidence>
<comment type="similarity">
    <text evidence="4">Belongs to the CTDSPL2 family.</text>
</comment>
<dbReference type="EMBL" id="BMAW01118933">
    <property type="protein sequence ID" value="GFT82242.1"/>
    <property type="molecule type" value="Genomic_DNA"/>
</dbReference>
<evidence type="ECO:0000313" key="6">
    <source>
        <dbReference type="EMBL" id="GFT82242.1"/>
    </source>
</evidence>
<keyword evidence="7" id="KW-1185">Reference proteome</keyword>
<dbReference type="InterPro" id="IPR004274">
    <property type="entry name" value="FCP1_dom"/>
</dbReference>
<evidence type="ECO:0000313" key="7">
    <source>
        <dbReference type="Proteomes" id="UP000887013"/>
    </source>
</evidence>
<dbReference type="Gene3D" id="3.40.50.1000">
    <property type="entry name" value="HAD superfamily/HAD-like"/>
    <property type="match status" value="1"/>
</dbReference>
<dbReference type="InterPro" id="IPR023214">
    <property type="entry name" value="HAD_sf"/>
</dbReference>
<keyword evidence="1" id="KW-0378">Hydrolase</keyword>
<dbReference type="Proteomes" id="UP000887013">
    <property type="component" value="Unassembled WGS sequence"/>
</dbReference>
<evidence type="ECO:0000256" key="2">
    <source>
        <dbReference type="ARBA" id="ARBA00022912"/>
    </source>
</evidence>
<accession>A0A8X6PSQ8</accession>
<dbReference type="InterPro" id="IPR050365">
    <property type="entry name" value="TIM50"/>
</dbReference>
<keyword evidence="2" id="KW-0904">Protein phosphatase</keyword>
<dbReference type="OrthoDB" id="277011at2759"/>
<evidence type="ECO:0000256" key="4">
    <source>
        <dbReference type="ARBA" id="ARBA00038355"/>
    </source>
</evidence>
<dbReference type="PROSITE" id="PS50969">
    <property type="entry name" value="FCP1"/>
    <property type="match status" value="1"/>
</dbReference>
<comment type="function">
    <text evidence="3">Probable phosphatase.</text>
</comment>
<name>A0A8X6PSQ8_NEPPI</name>
<dbReference type="InterPro" id="IPR036412">
    <property type="entry name" value="HAD-like_sf"/>
</dbReference>
<dbReference type="PANTHER" id="PTHR12210">
    <property type="entry name" value="DULLARD PROTEIN PHOSPHATASE"/>
    <property type="match status" value="1"/>
</dbReference>
<evidence type="ECO:0000256" key="1">
    <source>
        <dbReference type="ARBA" id="ARBA00022801"/>
    </source>
</evidence>
<dbReference type="Pfam" id="PF03031">
    <property type="entry name" value="NIF"/>
    <property type="match status" value="1"/>
</dbReference>
<dbReference type="NCBIfam" id="TIGR02251">
    <property type="entry name" value="HIF-SF_euk"/>
    <property type="match status" value="1"/>
</dbReference>
<dbReference type="GO" id="GO:0004721">
    <property type="term" value="F:phosphoprotein phosphatase activity"/>
    <property type="evidence" value="ECO:0007669"/>
    <property type="project" value="UniProtKB-KW"/>
</dbReference>
<dbReference type="CDD" id="cd07521">
    <property type="entry name" value="HAD_FCP1-like"/>
    <property type="match status" value="1"/>
</dbReference>
<feature type="domain" description="FCP1 homology" evidence="5">
    <location>
        <begin position="241"/>
        <end position="400"/>
    </location>
</feature>
<dbReference type="AlphaFoldDB" id="A0A8X6PSQ8"/>